<reference evidence="3 4" key="1">
    <citation type="submission" date="2020-07" db="EMBL/GenBank/DDBJ databases">
        <title>Sequencing the genomes of 1000 actinobacteria strains.</title>
        <authorList>
            <person name="Klenk H.-P."/>
        </authorList>
    </citation>
    <scope>NUCLEOTIDE SEQUENCE [LARGE SCALE GENOMIC DNA]</scope>
    <source>
        <strain evidence="3 4">DSM 45763</strain>
    </source>
</reference>
<dbReference type="PRINTS" id="PR01438">
    <property type="entry name" value="UNVRSLSTRESS"/>
</dbReference>
<feature type="domain" description="UspA" evidence="2">
    <location>
        <begin position="164"/>
        <end position="298"/>
    </location>
</feature>
<evidence type="ECO:0000313" key="3">
    <source>
        <dbReference type="EMBL" id="NYF41817.1"/>
    </source>
</evidence>
<dbReference type="PANTHER" id="PTHR46268:SF6">
    <property type="entry name" value="UNIVERSAL STRESS PROTEIN UP12"/>
    <property type="match status" value="1"/>
</dbReference>
<feature type="domain" description="UspA" evidence="2">
    <location>
        <begin position="4"/>
        <end position="154"/>
    </location>
</feature>
<dbReference type="RefSeq" id="WP_179823879.1">
    <property type="nucleotide sequence ID" value="NZ_JACCCO010000002.1"/>
</dbReference>
<protein>
    <submittedName>
        <fullName evidence="3">Nucleotide-binding universal stress UspA family protein</fullName>
    </submittedName>
</protein>
<proteinExistence type="inferred from homology"/>
<dbReference type="InterPro" id="IPR006016">
    <property type="entry name" value="UspA"/>
</dbReference>
<dbReference type="SUPFAM" id="SSF52402">
    <property type="entry name" value="Adenine nucleotide alpha hydrolases-like"/>
    <property type="match status" value="2"/>
</dbReference>
<name>A0A852UVU4_9ACTN</name>
<dbReference type="PANTHER" id="PTHR46268">
    <property type="entry name" value="STRESS RESPONSE PROTEIN NHAX"/>
    <property type="match status" value="1"/>
</dbReference>
<evidence type="ECO:0000259" key="2">
    <source>
        <dbReference type="Pfam" id="PF00582"/>
    </source>
</evidence>
<accession>A0A852UVU4</accession>
<keyword evidence="4" id="KW-1185">Reference proteome</keyword>
<evidence type="ECO:0000256" key="1">
    <source>
        <dbReference type="ARBA" id="ARBA00008791"/>
    </source>
</evidence>
<dbReference type="Proteomes" id="UP000576393">
    <property type="component" value="Unassembled WGS sequence"/>
</dbReference>
<evidence type="ECO:0000313" key="4">
    <source>
        <dbReference type="Proteomes" id="UP000576393"/>
    </source>
</evidence>
<dbReference type="Gene3D" id="3.40.50.620">
    <property type="entry name" value="HUPs"/>
    <property type="match status" value="2"/>
</dbReference>
<dbReference type="EMBL" id="JACCCO010000002">
    <property type="protein sequence ID" value="NYF41817.1"/>
    <property type="molecule type" value="Genomic_DNA"/>
</dbReference>
<sequence>MGGQVVAGTDGSRPASIAVKWAADDAARRGCGLRVVHVCEPWAYDLPYVQVPGVQAPGAQVPGARVPGAPVGVSRACEEMLATAVDLARDQAPGVEVTPVLVTGRIIETLLEESREAAQVVVGSRGLGGFAGMLVGSVGVGLAGRAACPVVVVRGAQEAVQGEVVAGFDGSAESRAALEYAFAEAARRGARLRVVYAWHAPVMTPYAAGCSSLAEDALASGREAVRGVLESWIRDHPQVETAETSICAHPVSALCEASAQADLVVVGSRGLAGLGSLVLGSVSRGVLHHAHCPVAVVPSPGEE</sequence>
<comment type="caution">
    <text evidence="3">The sequence shown here is derived from an EMBL/GenBank/DDBJ whole genome shotgun (WGS) entry which is preliminary data.</text>
</comment>
<dbReference type="InterPro" id="IPR014729">
    <property type="entry name" value="Rossmann-like_a/b/a_fold"/>
</dbReference>
<gene>
    <name evidence="3" type="ORF">HDA43_004018</name>
</gene>
<dbReference type="Pfam" id="PF00582">
    <property type="entry name" value="Usp"/>
    <property type="match status" value="2"/>
</dbReference>
<dbReference type="InterPro" id="IPR006015">
    <property type="entry name" value="Universal_stress_UspA"/>
</dbReference>
<dbReference type="AlphaFoldDB" id="A0A852UVU4"/>
<comment type="similarity">
    <text evidence="1">Belongs to the universal stress protein A family.</text>
</comment>
<organism evidence="3 4">
    <name type="scientific">Streptosporangium sandarakinum</name>
    <dbReference type="NCBI Taxonomy" id="1260955"/>
    <lineage>
        <taxon>Bacteria</taxon>
        <taxon>Bacillati</taxon>
        <taxon>Actinomycetota</taxon>
        <taxon>Actinomycetes</taxon>
        <taxon>Streptosporangiales</taxon>
        <taxon>Streptosporangiaceae</taxon>
        <taxon>Streptosporangium</taxon>
    </lineage>
</organism>